<reference evidence="2 3" key="1">
    <citation type="submission" date="2019-07" db="EMBL/GenBank/DDBJ databases">
        <authorList>
            <person name="Park Y.J."/>
            <person name="Jeong S.E."/>
            <person name="Jung H.S."/>
        </authorList>
    </citation>
    <scope>NUCLEOTIDE SEQUENCE [LARGE SCALE GENOMIC DNA]</scope>
    <source>
        <strain evidence="3">P16(2019)</strain>
    </source>
</reference>
<dbReference type="GO" id="GO:0035312">
    <property type="term" value="F:5'-3' DNA exonuclease activity"/>
    <property type="evidence" value="ECO:0007669"/>
    <property type="project" value="TreeGrafter"/>
</dbReference>
<dbReference type="OrthoDB" id="9777619at2"/>
<name>A0A554A143_9BACI</name>
<evidence type="ECO:0000259" key="1">
    <source>
        <dbReference type="Pfam" id="PF02811"/>
    </source>
</evidence>
<dbReference type="EMBL" id="VLXZ01000003">
    <property type="protein sequence ID" value="TSB47411.1"/>
    <property type="molecule type" value="Genomic_DNA"/>
</dbReference>
<dbReference type="InterPro" id="IPR016195">
    <property type="entry name" value="Pol/histidinol_Pase-like"/>
</dbReference>
<dbReference type="SUPFAM" id="SSF89550">
    <property type="entry name" value="PHP domain-like"/>
    <property type="match status" value="1"/>
</dbReference>
<dbReference type="RefSeq" id="WP_143847910.1">
    <property type="nucleotide sequence ID" value="NZ_VLXZ01000003.1"/>
</dbReference>
<dbReference type="PANTHER" id="PTHR42924:SF3">
    <property type="entry name" value="POLYMERASE_HISTIDINOL PHOSPHATASE N-TERMINAL DOMAIN-CONTAINING PROTEIN"/>
    <property type="match status" value="1"/>
</dbReference>
<evidence type="ECO:0000313" key="3">
    <source>
        <dbReference type="Proteomes" id="UP000318521"/>
    </source>
</evidence>
<gene>
    <name evidence="2" type="ORF">FN960_06655</name>
</gene>
<dbReference type="InterPro" id="IPR004013">
    <property type="entry name" value="PHP_dom"/>
</dbReference>
<dbReference type="AlphaFoldDB" id="A0A554A143"/>
<dbReference type="GO" id="GO:0004534">
    <property type="term" value="F:5'-3' RNA exonuclease activity"/>
    <property type="evidence" value="ECO:0007669"/>
    <property type="project" value="TreeGrafter"/>
</dbReference>
<dbReference type="PANTHER" id="PTHR42924">
    <property type="entry name" value="EXONUCLEASE"/>
    <property type="match status" value="1"/>
</dbReference>
<feature type="domain" description="PHP" evidence="1">
    <location>
        <begin position="21"/>
        <end position="84"/>
    </location>
</feature>
<proteinExistence type="predicted"/>
<keyword evidence="3" id="KW-1185">Reference proteome</keyword>
<dbReference type="Gene3D" id="3.20.20.140">
    <property type="entry name" value="Metal-dependent hydrolases"/>
    <property type="match status" value="1"/>
</dbReference>
<dbReference type="InterPro" id="IPR052018">
    <property type="entry name" value="PHP_domain"/>
</dbReference>
<organism evidence="2 3">
    <name type="scientific">Alkalicoccobacillus porphyridii</name>
    <dbReference type="NCBI Taxonomy" id="2597270"/>
    <lineage>
        <taxon>Bacteria</taxon>
        <taxon>Bacillati</taxon>
        <taxon>Bacillota</taxon>
        <taxon>Bacilli</taxon>
        <taxon>Bacillales</taxon>
        <taxon>Bacillaceae</taxon>
        <taxon>Alkalicoccobacillus</taxon>
    </lineage>
</organism>
<dbReference type="Pfam" id="PF13263">
    <property type="entry name" value="PHP_C"/>
    <property type="match status" value="1"/>
</dbReference>
<accession>A0A554A143</accession>
<dbReference type="Pfam" id="PF02811">
    <property type="entry name" value="PHP"/>
    <property type="match status" value="1"/>
</dbReference>
<comment type="caution">
    <text evidence="2">The sequence shown here is derived from an EMBL/GenBank/DDBJ whole genome shotgun (WGS) entry which is preliminary data.</text>
</comment>
<protein>
    <submittedName>
        <fullName evidence="2">PHP domain-containing protein</fullName>
    </submittedName>
</protein>
<dbReference type="Proteomes" id="UP000318521">
    <property type="component" value="Unassembled WGS sequence"/>
</dbReference>
<evidence type="ECO:0000313" key="2">
    <source>
        <dbReference type="EMBL" id="TSB47411.1"/>
    </source>
</evidence>
<sequence>MRIDFHTHGKWTKQTEFSLPYFEEMIENARDAGLNATALTEHFNTHHFYDVMQTLDAKYPYIGDHYDVDGFKIFTGIEIDVKEGGHILFIGPRTSIQDIRSKLDDYTEKNHFIPFSELMKLAKGHPLLKIGAHPLRDSNPLTELNLEQLSQLDAFDLNGRDLFRQGFEQTQINVAKFAENVGKPVVCGSDTHLPIQFGAVFNDFDQDCQTALELKAAIKERAYRVGISPVLKTRVGAADMLKEVWKKNKDNHSLTSV</sequence>